<dbReference type="SUPFAM" id="SSF52540">
    <property type="entry name" value="P-loop containing nucleoside triphosphate hydrolases"/>
    <property type="match status" value="1"/>
</dbReference>
<comment type="caution">
    <text evidence="6">The sequence shown here is derived from an EMBL/GenBank/DDBJ whole genome shotgun (WGS) entry which is preliminary data.</text>
</comment>
<evidence type="ECO:0000256" key="3">
    <source>
        <dbReference type="SAM" id="MobiDB-lite"/>
    </source>
</evidence>
<dbReference type="Pfam" id="PF09369">
    <property type="entry name" value="MZB"/>
    <property type="match status" value="1"/>
</dbReference>
<name>A0A4Q9V2L5_9ACTO</name>
<gene>
    <name evidence="6" type="ORF">EZJ44_01895</name>
</gene>
<evidence type="ECO:0000256" key="1">
    <source>
        <dbReference type="ARBA" id="ARBA00022741"/>
    </source>
</evidence>
<dbReference type="SMART" id="SM00490">
    <property type="entry name" value="HELICc"/>
    <property type="match status" value="1"/>
</dbReference>
<dbReference type="GO" id="GO:0036297">
    <property type="term" value="P:interstrand cross-link repair"/>
    <property type="evidence" value="ECO:0007669"/>
    <property type="project" value="TreeGrafter"/>
</dbReference>
<evidence type="ECO:0000259" key="5">
    <source>
        <dbReference type="PROSITE" id="PS51194"/>
    </source>
</evidence>
<feature type="region of interest" description="Disordered" evidence="3">
    <location>
        <begin position="299"/>
        <end position="342"/>
    </location>
</feature>
<evidence type="ECO:0000313" key="6">
    <source>
        <dbReference type="EMBL" id="TBW23899.1"/>
    </source>
</evidence>
<dbReference type="Pfam" id="PF00271">
    <property type="entry name" value="Helicase_C"/>
    <property type="match status" value="1"/>
</dbReference>
<keyword evidence="6" id="KW-0347">Helicase</keyword>
<dbReference type="InterPro" id="IPR055227">
    <property type="entry name" value="HRQ1_WHD"/>
</dbReference>
<organism evidence="6 7">
    <name type="scientific">Arcanobacterium bovis</name>
    <dbReference type="NCBI Taxonomy" id="2529275"/>
    <lineage>
        <taxon>Bacteria</taxon>
        <taxon>Bacillati</taxon>
        <taxon>Actinomycetota</taxon>
        <taxon>Actinomycetes</taxon>
        <taxon>Actinomycetales</taxon>
        <taxon>Actinomycetaceae</taxon>
        <taxon>Arcanobacterium</taxon>
    </lineage>
</organism>
<keyword evidence="6" id="KW-0378">Hydrolase</keyword>
<dbReference type="PANTHER" id="PTHR47957:SF3">
    <property type="entry name" value="ATP-DEPENDENT HELICASE HRQ1"/>
    <property type="match status" value="1"/>
</dbReference>
<proteinExistence type="predicted"/>
<dbReference type="Proteomes" id="UP000293036">
    <property type="component" value="Unassembled WGS sequence"/>
</dbReference>
<dbReference type="GO" id="GO:0043138">
    <property type="term" value="F:3'-5' DNA helicase activity"/>
    <property type="evidence" value="ECO:0007669"/>
    <property type="project" value="TreeGrafter"/>
</dbReference>
<dbReference type="GO" id="GO:0006289">
    <property type="term" value="P:nucleotide-excision repair"/>
    <property type="evidence" value="ECO:0007669"/>
    <property type="project" value="TreeGrafter"/>
</dbReference>
<dbReference type="OrthoDB" id="143059at2"/>
<dbReference type="SMART" id="SM00487">
    <property type="entry name" value="DEXDc"/>
    <property type="match status" value="1"/>
</dbReference>
<dbReference type="InterPro" id="IPR011545">
    <property type="entry name" value="DEAD/DEAH_box_helicase_dom"/>
</dbReference>
<dbReference type="GO" id="GO:0005524">
    <property type="term" value="F:ATP binding"/>
    <property type="evidence" value="ECO:0007669"/>
    <property type="project" value="UniProtKB-KW"/>
</dbReference>
<dbReference type="PANTHER" id="PTHR47957">
    <property type="entry name" value="ATP-DEPENDENT HELICASE HRQ1"/>
    <property type="match status" value="1"/>
</dbReference>
<protein>
    <submittedName>
        <fullName evidence="6">DEAD/DEAH box helicase</fullName>
    </submittedName>
</protein>
<dbReference type="InterPro" id="IPR014001">
    <property type="entry name" value="Helicase_ATP-bd"/>
</dbReference>
<dbReference type="CDD" id="cd17923">
    <property type="entry name" value="DEXHc_Hrq1-like"/>
    <property type="match status" value="1"/>
</dbReference>
<dbReference type="PROSITE" id="PS51194">
    <property type="entry name" value="HELICASE_CTER"/>
    <property type="match status" value="1"/>
</dbReference>
<dbReference type="GO" id="GO:0003676">
    <property type="term" value="F:nucleic acid binding"/>
    <property type="evidence" value="ECO:0007669"/>
    <property type="project" value="InterPro"/>
</dbReference>
<dbReference type="PROSITE" id="PS51192">
    <property type="entry name" value="HELICASE_ATP_BIND_1"/>
    <property type="match status" value="1"/>
</dbReference>
<dbReference type="NCBIfam" id="TIGR03817">
    <property type="entry name" value="DECH_helic"/>
    <property type="match status" value="1"/>
</dbReference>
<dbReference type="Pfam" id="PF00270">
    <property type="entry name" value="DEAD"/>
    <property type="match status" value="1"/>
</dbReference>
<keyword evidence="1" id="KW-0547">Nucleotide-binding</keyword>
<dbReference type="Gene3D" id="3.40.50.300">
    <property type="entry name" value="P-loop containing nucleotide triphosphate hydrolases"/>
    <property type="match status" value="2"/>
</dbReference>
<evidence type="ECO:0000256" key="2">
    <source>
        <dbReference type="ARBA" id="ARBA00022840"/>
    </source>
</evidence>
<keyword evidence="2" id="KW-0067">ATP-binding</keyword>
<dbReference type="InterPro" id="IPR001650">
    <property type="entry name" value="Helicase_C-like"/>
</dbReference>
<dbReference type="InterPro" id="IPR027417">
    <property type="entry name" value="P-loop_NTPase"/>
</dbReference>
<keyword evidence="7" id="KW-1185">Reference proteome</keyword>
<accession>A0A4Q9V2L5</accession>
<dbReference type="Pfam" id="PF22982">
    <property type="entry name" value="WHD_HRQ1"/>
    <property type="match status" value="1"/>
</dbReference>
<feature type="domain" description="Helicase ATP-binding" evidence="4">
    <location>
        <begin position="82"/>
        <end position="273"/>
    </location>
</feature>
<dbReference type="InterPro" id="IPR018973">
    <property type="entry name" value="MZB"/>
</dbReference>
<dbReference type="AlphaFoldDB" id="A0A4Q9V2L5"/>
<reference evidence="6 7" key="1">
    <citation type="submission" date="2019-02" db="EMBL/GenBank/DDBJ databases">
        <title>Arcanobacterium bovis sp. nov., isolated from the milk of a cow with mastitis.</title>
        <authorList>
            <person name="Sammra O."/>
            <person name="Foster G."/>
            <person name="Hassan A."/>
            <person name="Alssahen M."/>
            <person name="Laemmler C."/>
            <person name="Borowiak M."/>
            <person name="Malorny B."/>
            <person name="Abdulmawjood A."/>
        </authorList>
    </citation>
    <scope>NUCLEOTIDE SEQUENCE [LARGE SCALE GENOMIC DNA]</scope>
    <source>
        <strain evidence="6 7">C605018/01/1</strain>
    </source>
</reference>
<evidence type="ECO:0000259" key="4">
    <source>
        <dbReference type="PROSITE" id="PS51192"/>
    </source>
</evidence>
<dbReference type="InterPro" id="IPR022307">
    <property type="entry name" value="Helicase_put_actinobac"/>
</dbReference>
<feature type="domain" description="Helicase C-terminal" evidence="5">
    <location>
        <begin position="348"/>
        <end position="498"/>
    </location>
</feature>
<evidence type="ECO:0000313" key="7">
    <source>
        <dbReference type="Proteomes" id="UP000293036"/>
    </source>
</evidence>
<feature type="compositionally biased region" description="Basic and acidic residues" evidence="3">
    <location>
        <begin position="313"/>
        <end position="322"/>
    </location>
</feature>
<dbReference type="CDD" id="cd18797">
    <property type="entry name" value="SF2_C_Hrq"/>
    <property type="match status" value="1"/>
</dbReference>
<dbReference type="EMBL" id="SJDT01000001">
    <property type="protein sequence ID" value="TBW23899.1"/>
    <property type="molecule type" value="Genomic_DNA"/>
</dbReference>
<sequence>MKKVITKARIIDVSLMSWRCLQMPNLPEVIARNLDSQITGSLSVPARPPRTAAWPEWVSSAVIAALGETGVLSPWIHQAEAAELIHAGKHTVVATGTGSGKSLAAWIPVLSQLSDFEKTATSLRNIQRRPCTLYLSPTKALAVDQEHSLTALANRIDRRIALTSLDGDSDAQTRTWARDYADIIFTNPDFVHHAMLQRQELWARLWRGLSTIVVDEFHSYRGSFGSNVALVLRRILRLARKYGSSPTVVFLSATSPHPEETAQRFIGTAFGNVFPVCDDGSPSGERNILTVRCKEIPVEDDGAEQSSSSAQESNRRWESEREWESDDEATTSLPAPSKRRSANTEAADLTALLVSQCAQTLTFVRSRPGTERVAELANDYLNEHSPHLSGSVFAYRGGYLPEERRELEQGLRSGDIRALASTSALELGIDISGLDAVVVTGWPGTHASFQQQIGRAGRAGENGLAVFIGRDNPLDQFILDHPNMLTETPAEMNVFDPTNPWILPGHLCSAAAELPLIEADLDVFSLPNSEAFTLLVEQNLLRRRPSGWYWNTSLRVGAHSLVDLRGEGTTVSIIDSESGALLGTVDNARADTTVYPGAIYLHQGVPFKVEGRDGDVALVHRHREEDIRTYPREETSVEIVDTHEEISLGIGTWCKGQVVVRSRVIGYDVRRTKDGMYLGMVDLAMPTHELITAGTWFTLKESALREAGLETSELPGALHGAEHTMIALLPLFATCDRWDIGGLSTAVHPQTGCPTVIIHDAVAGGSGAAHHGFDTRGEWVLATLDTLENCSCTMGCPSCVQSPKCGNNNSPLSKEGAKILMNTLFHALKQEKKL</sequence>